<dbReference type="AlphaFoldDB" id="A0A9N8E1I6"/>
<dbReference type="GO" id="GO:0042973">
    <property type="term" value="F:glucan endo-1,3-beta-D-glucosidase activity"/>
    <property type="evidence" value="ECO:0007669"/>
    <property type="project" value="UniProtKB-EC"/>
</dbReference>
<reference evidence="13" key="1">
    <citation type="submission" date="2020-06" db="EMBL/GenBank/DDBJ databases">
        <authorList>
            <consortium name="Plant Systems Biology data submission"/>
        </authorList>
    </citation>
    <scope>NUCLEOTIDE SEQUENCE</scope>
    <source>
        <strain evidence="13">D6</strain>
    </source>
</reference>
<keyword evidence="4" id="KW-0378">Hydrolase</keyword>
<evidence type="ECO:0000259" key="11">
    <source>
        <dbReference type="Pfam" id="PF03639"/>
    </source>
</evidence>
<dbReference type="GO" id="GO:0071555">
    <property type="term" value="P:cell wall organization"/>
    <property type="evidence" value="ECO:0007669"/>
    <property type="project" value="UniProtKB-KW"/>
</dbReference>
<evidence type="ECO:0000256" key="8">
    <source>
        <dbReference type="ARBA" id="ARBA00023326"/>
    </source>
</evidence>
<proteinExistence type="inferred from homology"/>
<evidence type="ECO:0000256" key="2">
    <source>
        <dbReference type="ARBA" id="ARBA00010730"/>
    </source>
</evidence>
<keyword evidence="10" id="KW-0812">Transmembrane</keyword>
<feature type="compositionally biased region" description="Low complexity" evidence="9">
    <location>
        <begin position="1059"/>
        <end position="1075"/>
    </location>
</feature>
<gene>
    <name evidence="13" type="ORF">SEMRO_557_G166170.1</name>
</gene>
<keyword evidence="6" id="KW-0326">Glycosidase</keyword>
<evidence type="ECO:0000313" key="13">
    <source>
        <dbReference type="EMBL" id="CAB9512842.1"/>
    </source>
</evidence>
<evidence type="ECO:0000313" key="14">
    <source>
        <dbReference type="Proteomes" id="UP001153069"/>
    </source>
</evidence>
<dbReference type="Pfam" id="PF03639">
    <property type="entry name" value="Glyco_hydro_81"/>
    <property type="match status" value="2"/>
</dbReference>
<feature type="compositionally biased region" description="Acidic residues" evidence="9">
    <location>
        <begin position="356"/>
        <end position="375"/>
    </location>
</feature>
<evidence type="ECO:0000256" key="10">
    <source>
        <dbReference type="SAM" id="Phobius"/>
    </source>
</evidence>
<keyword evidence="10" id="KW-0472">Membrane</keyword>
<evidence type="ECO:0000256" key="1">
    <source>
        <dbReference type="ARBA" id="ARBA00000382"/>
    </source>
</evidence>
<dbReference type="PANTHER" id="PTHR31983:SF0">
    <property type="entry name" value="GLUCAN ENDO-1,3-BETA-D-GLUCOSIDASE 2"/>
    <property type="match status" value="1"/>
</dbReference>
<evidence type="ECO:0000256" key="5">
    <source>
        <dbReference type="ARBA" id="ARBA00023277"/>
    </source>
</evidence>
<feature type="region of interest" description="Disordered" evidence="9">
    <location>
        <begin position="1056"/>
        <end position="1075"/>
    </location>
</feature>
<feature type="domain" description="Glycosyl hydrolase family 81 C-terminal" evidence="12">
    <location>
        <begin position="631"/>
        <end position="1028"/>
    </location>
</feature>
<feature type="region of interest" description="Disordered" evidence="9">
    <location>
        <begin position="1"/>
        <end position="109"/>
    </location>
</feature>
<evidence type="ECO:0000259" key="12">
    <source>
        <dbReference type="Pfam" id="PF17652"/>
    </source>
</evidence>
<evidence type="ECO:0000256" key="4">
    <source>
        <dbReference type="ARBA" id="ARBA00022801"/>
    </source>
</evidence>
<dbReference type="Gene3D" id="2.70.98.30">
    <property type="entry name" value="Golgi alpha-mannosidase II, domain 4"/>
    <property type="match status" value="1"/>
</dbReference>
<feature type="region of interest" description="Disordered" evidence="9">
    <location>
        <begin position="356"/>
        <end position="380"/>
    </location>
</feature>
<sequence length="1109" mass="120629">MQPGEQEPVTRRPQYHFFYGSTDDTRSSTNTQQEQESLLLGESLVPTDNEEEAPNSSDYDLQHVLISNGPNDGVRHVMSNGHSSNVPNNNHPKGGSNGHPSLEDPKSSTNQRFQCCNLLQEHHPTVHIIGLVICMTVCMVVFAITLFPAGSQRAADALGGSGDGLRKFVQTFPTVDRSKTNDPLHLFLDKDLFHPNLLYSGSSNNNNNNKNPLRVFNFAFPTGAFWTNLVLPPTADRGISYPIAVYPYAYKWADNMLVASYPALHRKEEPKAIHDYFKPDLTFSVTEKDMSQRYITNFDPLSVTLQFSNGKDESWSTYLVQGSPYVTIEYDNVTPTIRALSTFKNVICPDEITVDDTNGGEEEFDDNFNDDDAGDEGSSRRTRRRLLGVCGASVDSTDSGLTVLRGVQFVLQSQEGVNWIAFSSEPISFVYDTRRRTTVVASKVFKGTIRLAIIPPSSKVTDSKGTMQVSSSTGLRRLVYHASVYPVGATVDYDFRDPAVTTTTTSVGKTVLSGLTGGGSASRTTKTTSSSDRVAAVHFQFQTKTANSNANAAAAATGKTTGLLMLSLPHHATSFTRTHVLDSKHFDLVYQCIKGTMTPVVGSIWTYEEKLLPVGFEPFAQDGTSSILSEKAIRRLLADNLEDDLNIALPTRTENIYGFGKQIARLGQLAHIADALVGPTDNANDNNKTSTNSSKSNTNASSGLDARLLSIKNSAMEKLSSFLELLLTNQLSDSLLYDASVGGLVSSDGLADFNADFGNGRYNDHHFHYGYLLFACAMLGKLNATFVETYGDRVDAIMHDVAHNTKIDDGSFFPLARHMSWFDGHSFASGLFPFGNGKSQESSSEAVNCYYGASLWSLVRSGFSDNPSTDTSAMTDFSRLLLAMEVRGARTYWHMMPPSSSSGSSSSGSNSSTAVTTPAVYSPEFEQNYMVGNLGMLDAICSTWFGTQNLYVHMINFLPVTPITRELFDKEYVAKEYADVISQYGQEVEMAWRGYVVCDHALVSPMKAWKEAVDLVANRLDSGLSKTQVLYFILTSPSGVDLSQIDTGAASDDAFVAPSSSSGGNSDQSSSGGNDDNSASCSNHRGCAGLTGLCCPTGGGSFLYCCNSR</sequence>
<feature type="domain" description="Glycosyl hydrolase family 81 N-terminal" evidence="11">
    <location>
        <begin position="219"/>
        <end position="346"/>
    </location>
</feature>
<feature type="region of interest" description="Disordered" evidence="9">
    <location>
        <begin position="680"/>
        <end position="701"/>
    </location>
</feature>
<keyword evidence="10" id="KW-1133">Transmembrane helix</keyword>
<keyword evidence="8" id="KW-0624">Polysaccharide degradation</keyword>
<dbReference type="InterPro" id="IPR005200">
    <property type="entry name" value="Endo-beta-glucanase"/>
</dbReference>
<evidence type="ECO:0000256" key="7">
    <source>
        <dbReference type="ARBA" id="ARBA00023316"/>
    </source>
</evidence>
<evidence type="ECO:0000256" key="3">
    <source>
        <dbReference type="ARBA" id="ARBA00012780"/>
    </source>
</evidence>
<evidence type="ECO:0000256" key="6">
    <source>
        <dbReference type="ARBA" id="ARBA00023295"/>
    </source>
</evidence>
<dbReference type="Proteomes" id="UP001153069">
    <property type="component" value="Unassembled WGS sequence"/>
</dbReference>
<dbReference type="InterPro" id="IPR040451">
    <property type="entry name" value="GH81_N"/>
</dbReference>
<dbReference type="GO" id="GO:0000272">
    <property type="term" value="P:polysaccharide catabolic process"/>
    <property type="evidence" value="ECO:0007669"/>
    <property type="project" value="UniProtKB-KW"/>
</dbReference>
<dbReference type="Pfam" id="PF17652">
    <property type="entry name" value="Glyco_hydro81C"/>
    <property type="match status" value="1"/>
</dbReference>
<comment type="similarity">
    <text evidence="2">Belongs to the glycosyl hydrolase 81 family.</text>
</comment>
<keyword evidence="14" id="KW-1185">Reference proteome</keyword>
<keyword evidence="7" id="KW-0961">Cell wall biogenesis/degradation</keyword>
<organism evidence="13 14">
    <name type="scientific">Seminavis robusta</name>
    <dbReference type="NCBI Taxonomy" id="568900"/>
    <lineage>
        <taxon>Eukaryota</taxon>
        <taxon>Sar</taxon>
        <taxon>Stramenopiles</taxon>
        <taxon>Ochrophyta</taxon>
        <taxon>Bacillariophyta</taxon>
        <taxon>Bacillariophyceae</taxon>
        <taxon>Bacillariophycidae</taxon>
        <taxon>Naviculales</taxon>
        <taxon>Naviculaceae</taxon>
        <taxon>Seminavis</taxon>
    </lineage>
</organism>
<protein>
    <recommendedName>
        <fullName evidence="3">glucan endo-1,3-beta-D-glucosidase</fullName>
        <ecNumber evidence="3">3.2.1.39</ecNumber>
    </recommendedName>
</protein>
<feature type="compositionally biased region" description="Low complexity" evidence="9">
    <location>
        <begin position="32"/>
        <end position="44"/>
    </location>
</feature>
<dbReference type="EC" id="3.2.1.39" evidence="3"/>
<comment type="caution">
    <text evidence="13">The sequence shown here is derived from an EMBL/GenBank/DDBJ whole genome shotgun (WGS) entry which is preliminary data.</text>
</comment>
<dbReference type="EMBL" id="CAICTM010000556">
    <property type="protein sequence ID" value="CAB9512842.1"/>
    <property type="molecule type" value="Genomic_DNA"/>
</dbReference>
<feature type="transmembrane region" description="Helical" evidence="10">
    <location>
        <begin position="128"/>
        <end position="147"/>
    </location>
</feature>
<keyword evidence="5" id="KW-0119">Carbohydrate metabolism</keyword>
<name>A0A9N8E1I6_9STRA</name>
<dbReference type="OrthoDB" id="4473401at2759"/>
<feature type="compositionally biased region" description="Polar residues" evidence="9">
    <location>
        <begin position="80"/>
        <end position="91"/>
    </location>
</feature>
<evidence type="ECO:0000256" key="9">
    <source>
        <dbReference type="SAM" id="MobiDB-lite"/>
    </source>
</evidence>
<comment type="catalytic activity">
    <reaction evidence="1">
        <text>Hydrolysis of (1-&gt;3)-beta-D-glucosidic linkages in (1-&gt;3)-beta-D-glucans.</text>
        <dbReference type="EC" id="3.2.1.39"/>
    </reaction>
</comment>
<dbReference type="PROSITE" id="PS52008">
    <property type="entry name" value="GH81"/>
    <property type="match status" value="1"/>
</dbReference>
<feature type="domain" description="Glycosyl hydrolase family 81 N-terminal" evidence="11">
    <location>
        <begin position="534"/>
        <end position="620"/>
    </location>
</feature>
<accession>A0A9N8E1I6</accession>
<dbReference type="PANTHER" id="PTHR31983">
    <property type="entry name" value="ENDO-1,3(4)-BETA-GLUCANASE 1"/>
    <property type="match status" value="1"/>
</dbReference>
<dbReference type="GO" id="GO:0052861">
    <property type="term" value="F:endo-1,3(4)-beta-glucanase activity"/>
    <property type="evidence" value="ECO:0007669"/>
    <property type="project" value="InterPro"/>
</dbReference>
<dbReference type="InterPro" id="IPR040720">
    <property type="entry name" value="GH81_C"/>
</dbReference>